<evidence type="ECO:0000313" key="3">
    <source>
        <dbReference type="EMBL" id="QFG03006.1"/>
    </source>
</evidence>
<gene>
    <name evidence="3" type="ORF">Tbon_06755</name>
</gene>
<feature type="transmembrane region" description="Helical" evidence="2">
    <location>
        <begin position="67"/>
        <end position="95"/>
    </location>
</feature>
<accession>A0ABX6C3L3</accession>
<keyword evidence="2" id="KW-0812">Transmembrane</keyword>
<organism evidence="3 4">
    <name type="scientific">Tepidiforma bonchosmolovskayae</name>
    <dbReference type="NCBI Taxonomy" id="2601677"/>
    <lineage>
        <taxon>Bacteria</taxon>
        <taxon>Bacillati</taxon>
        <taxon>Chloroflexota</taxon>
        <taxon>Tepidiformia</taxon>
        <taxon>Tepidiformales</taxon>
        <taxon>Tepidiformaceae</taxon>
        <taxon>Tepidiforma</taxon>
    </lineage>
</organism>
<keyword evidence="2" id="KW-0472">Membrane</keyword>
<feature type="region of interest" description="Disordered" evidence="1">
    <location>
        <begin position="218"/>
        <end position="241"/>
    </location>
</feature>
<evidence type="ECO:0000256" key="1">
    <source>
        <dbReference type="SAM" id="MobiDB-lite"/>
    </source>
</evidence>
<dbReference type="Proteomes" id="UP000326331">
    <property type="component" value="Chromosome"/>
</dbReference>
<sequence length="241" mass="26592">MVTDLPGHVVEQRRDGRRTVLLHRAMAVIGDDRIEIKSARGTVILPLLGLLISAAIGWLMVDRGPTLPFWLLVTLLVVLIILVPVSVMGLVGALVGADVVVDRRKGSATWQQGYLGMGIGTKELVPFAKIDHLEICIEGDQPDRWHDLPDDLRQFSLVLVKKSGKRLPICNVPVPAYGQEDGMDRTLAVGQAVAAMTGARLDLPEGWELVEIDLETGEPVIKPEPAGNRPRPRRKRHDRRR</sequence>
<keyword evidence="2" id="KW-1133">Transmembrane helix</keyword>
<feature type="transmembrane region" description="Helical" evidence="2">
    <location>
        <begin position="43"/>
        <end position="61"/>
    </location>
</feature>
<keyword evidence="4" id="KW-1185">Reference proteome</keyword>
<evidence type="ECO:0000313" key="4">
    <source>
        <dbReference type="Proteomes" id="UP000326331"/>
    </source>
</evidence>
<name>A0ABX6C3L3_9CHLR</name>
<reference evidence="3 4" key="1">
    <citation type="submission" date="2019-10" db="EMBL/GenBank/DDBJ databases">
        <title>Thermopilla bonchosmolovskayae gen. nov., sp. nov., a moderately thermophilic Chloroflexi bacterium from a Chukotka hot spring (Arctic, Russia), representing a novel classis Thermopillaia, which include previously uncultivated lineage OLB14.</title>
        <authorList>
            <person name="Kochetkova T.V."/>
            <person name="Zayulina K.S."/>
            <person name="Zhigarkov V.S."/>
            <person name="Minaev N.V."/>
            <person name="Novikov A."/>
            <person name="Toshchakov S.V."/>
            <person name="Elcheninov A.G."/>
            <person name="Kublanov I.V."/>
        </authorList>
    </citation>
    <scope>NUCLEOTIDE SEQUENCE [LARGE SCALE GENOMIC DNA]</scope>
    <source>
        <strain evidence="3 4">3753O</strain>
    </source>
</reference>
<dbReference type="EMBL" id="CP042829">
    <property type="protein sequence ID" value="QFG03006.1"/>
    <property type="molecule type" value="Genomic_DNA"/>
</dbReference>
<evidence type="ECO:0000256" key="2">
    <source>
        <dbReference type="SAM" id="Phobius"/>
    </source>
</evidence>
<proteinExistence type="predicted"/>
<protein>
    <submittedName>
        <fullName evidence="3">Uncharacterized protein</fullName>
    </submittedName>
</protein>
<feature type="compositionally biased region" description="Basic residues" evidence="1">
    <location>
        <begin position="230"/>
        <end position="241"/>
    </location>
</feature>
<dbReference type="RefSeq" id="WP_158066923.1">
    <property type="nucleotide sequence ID" value="NZ_CP042829.1"/>
</dbReference>